<keyword evidence="3" id="KW-1185">Reference proteome</keyword>
<dbReference type="Proteomes" id="UP000243308">
    <property type="component" value="Unassembled WGS sequence"/>
</dbReference>
<evidence type="ECO:0000256" key="1">
    <source>
        <dbReference type="SAM" id="MobiDB-lite"/>
    </source>
</evidence>
<feature type="compositionally biased region" description="Low complexity" evidence="1">
    <location>
        <begin position="175"/>
        <end position="194"/>
    </location>
</feature>
<proteinExistence type="predicted"/>
<name>A0A086TLJ6_9FUNG</name>
<feature type="region of interest" description="Disordered" evidence="1">
    <location>
        <begin position="343"/>
        <end position="362"/>
    </location>
</feature>
<gene>
    <name evidence="2" type="ORF">MVEG_11349</name>
</gene>
<organism evidence="2 3">
    <name type="scientific">Podila verticillata NRRL 6337</name>
    <dbReference type="NCBI Taxonomy" id="1069443"/>
    <lineage>
        <taxon>Eukaryota</taxon>
        <taxon>Fungi</taxon>
        <taxon>Fungi incertae sedis</taxon>
        <taxon>Mucoromycota</taxon>
        <taxon>Mortierellomycotina</taxon>
        <taxon>Mortierellomycetes</taxon>
        <taxon>Mortierellales</taxon>
        <taxon>Mortierellaceae</taxon>
        <taxon>Podila</taxon>
    </lineage>
</organism>
<evidence type="ECO:0000313" key="3">
    <source>
        <dbReference type="Proteomes" id="UP000243308"/>
    </source>
</evidence>
<evidence type="ECO:0008006" key="4">
    <source>
        <dbReference type="Google" id="ProtNLM"/>
    </source>
</evidence>
<feature type="region of interest" description="Disordered" evidence="1">
    <location>
        <begin position="458"/>
        <end position="488"/>
    </location>
</feature>
<dbReference type="EMBL" id="KN042430">
    <property type="protein sequence ID" value="KFH62823.1"/>
    <property type="molecule type" value="Genomic_DNA"/>
</dbReference>
<dbReference type="OrthoDB" id="2499658at2759"/>
<reference evidence="2 3" key="1">
    <citation type="submission" date="2011-02" db="EMBL/GenBank/DDBJ databases">
        <title>The Genome Sequence of Mortierella verticillata NRRL 6337.</title>
        <authorList>
            <consortium name="The Broad Institute Genome Sequencing Platform"/>
            <person name="Russ C."/>
            <person name="Cuomo C."/>
            <person name="Burger G."/>
            <person name="Gray M.W."/>
            <person name="Holland P.W.H."/>
            <person name="King N."/>
            <person name="Lang F.B.F."/>
            <person name="Roger A.J."/>
            <person name="Ruiz-Trillo I."/>
            <person name="Young S.K."/>
            <person name="Zeng Q."/>
            <person name="Gargeya S."/>
            <person name="Alvarado L."/>
            <person name="Berlin A."/>
            <person name="Chapman S.B."/>
            <person name="Chen Z."/>
            <person name="Freedman E."/>
            <person name="Gellesch M."/>
            <person name="Goldberg J."/>
            <person name="Griggs A."/>
            <person name="Gujja S."/>
            <person name="Heilman E."/>
            <person name="Heiman D."/>
            <person name="Howarth C."/>
            <person name="Mehta T."/>
            <person name="Neiman D."/>
            <person name="Pearson M."/>
            <person name="Roberts A."/>
            <person name="Saif S."/>
            <person name="Shea T."/>
            <person name="Shenoy N."/>
            <person name="Sisk P."/>
            <person name="Stolte C."/>
            <person name="Sykes S."/>
            <person name="White J."/>
            <person name="Yandava C."/>
            <person name="Haas B."/>
            <person name="Nusbaum C."/>
            <person name="Birren B."/>
        </authorList>
    </citation>
    <scope>NUCLEOTIDE SEQUENCE [LARGE SCALE GENOMIC DNA]</scope>
    <source>
        <strain evidence="2 3">NRRL 6337</strain>
    </source>
</reference>
<feature type="compositionally biased region" description="Low complexity" evidence="1">
    <location>
        <begin position="320"/>
        <end position="330"/>
    </location>
</feature>
<dbReference type="AlphaFoldDB" id="A0A086TLJ6"/>
<feature type="compositionally biased region" description="Low complexity" evidence="1">
    <location>
        <begin position="349"/>
        <end position="362"/>
    </location>
</feature>
<accession>A0A086TLJ6</accession>
<evidence type="ECO:0000313" key="2">
    <source>
        <dbReference type="EMBL" id="KFH62823.1"/>
    </source>
</evidence>
<feature type="region of interest" description="Disordered" evidence="1">
    <location>
        <begin position="314"/>
        <end position="337"/>
    </location>
</feature>
<sequence length="537" mass="60545">MAPNTVQAGLYMPQTYSFLSPETFETLVEGYINQLHIRKRNKALINQQLANDCLMVLTNPENTAIFNPKFRWWVRKHFVFTVVGELRILMDKKNGKPVCVREQLYDKVCYFHHIIGHGGRDKTFAAITKSYSKVPAELVSLFTKNCQTCLGVRKYSKNKRPILSEFEYPGHHHQQQQQPQHHHQQQQQQQQQQQSHHHAQQLQLTCNTNFAQSQQSLHGMITKSEHGTLSPISPMMNHSGSGFFNNYAQHHQHHMHHQALNTHLNMSMGLSDLALGNGHTLNGLNNNNLSTCSTPTVMGKMELPLHSLMHGQNALMNGGLSTPSDLSDPSSYHHHHHNQYLDQGDQYNSVSSPESSSDAYSPTLQQQYLPEQQYLSANEYSSAFQTQQGYQAAFALIQQQHAQIPTTQSSQPSDLTSSPVLSQSQIFHKQIQQEHHRFQQEQHKFLPEALMTSNLGGTTSSAPSAVPSMTPHHTIHSQIPTPTSATPLSTSLSAMSSLLVHDHHNHHNHQQQECGSMEDKAHHHLSNVVELVAASEL</sequence>
<feature type="region of interest" description="Disordered" evidence="1">
    <location>
        <begin position="170"/>
        <end position="201"/>
    </location>
</feature>
<protein>
    <recommendedName>
        <fullName evidence="4">Integrase zinc-binding domain-containing protein</fullName>
    </recommendedName>
</protein>